<keyword evidence="1" id="KW-0966">Cell projection</keyword>
<organism evidence="1 2">
    <name type="scientific">Caenorhabditis elegans</name>
    <dbReference type="NCBI Taxonomy" id="6239"/>
    <lineage>
        <taxon>Eukaryota</taxon>
        <taxon>Metazoa</taxon>
        <taxon>Ecdysozoa</taxon>
        <taxon>Nematoda</taxon>
        <taxon>Chromadorea</taxon>
        <taxon>Rhabditida</taxon>
        <taxon>Rhabditina</taxon>
        <taxon>Rhabditomorpha</taxon>
        <taxon>Rhabditoidea</taxon>
        <taxon>Rhabditidae</taxon>
        <taxon>Peloderinae</taxon>
        <taxon>Caenorhabditis</taxon>
    </lineage>
</organism>
<dbReference type="Bgee" id="WBGene00015111">
    <property type="expression patterns" value="Expressed in embryo and 2 other cell types or tissues"/>
</dbReference>
<dbReference type="WormBase" id="B0281.4">
    <property type="protein sequence ID" value="CE32096"/>
    <property type="gene ID" value="WBGene00015111"/>
</dbReference>
<dbReference type="PhylomeDB" id="O16611"/>
<dbReference type="UCSC" id="B0281.4">
    <property type="organism name" value="c. elegans"/>
</dbReference>
<dbReference type="GeneID" id="181898"/>
<dbReference type="AlphaFoldDB" id="O16611"/>
<dbReference type="eggNOG" id="KOG2716">
    <property type="taxonomic scope" value="Eukaryota"/>
</dbReference>
<dbReference type="PIR" id="T31995">
    <property type="entry name" value="T31995"/>
</dbReference>
<keyword evidence="1" id="KW-0969">Cilium</keyword>
<dbReference type="HOGENOM" id="CLU_086154_1_0_1"/>
<sequence>MRFGYADLPESENEILELKKEAEYYLLNGLADLCEYQRPVDNFRTCTADELMRVIVNTKKKVIVINYLTHEDRLVFVPTGFNFCDFMERHKDKVEVVFFNKLETEYSNTASVPPHIHDVCWRFNIYNATCMDGRRFESMKDLERWMK</sequence>
<dbReference type="FunCoup" id="O16611">
    <property type="interactions" value="53"/>
</dbReference>
<accession>O16611</accession>
<dbReference type="InParanoid" id="O16611"/>
<name>O16611_CAEEL</name>
<reference evidence="1 2" key="1">
    <citation type="journal article" date="1998" name="Science">
        <title>Genome sequence of the nematode C. elegans: a platform for investigating biology.</title>
        <authorList>
            <consortium name="The C. elegans sequencing consortium"/>
            <person name="Sulson J.E."/>
            <person name="Waterston R."/>
        </authorList>
    </citation>
    <scope>NUCLEOTIDE SEQUENCE [LARGE SCALE GENOMIC DNA]</scope>
    <source>
        <strain evidence="1 2">Bristol N2</strain>
    </source>
</reference>
<evidence type="ECO:0000313" key="3">
    <source>
        <dbReference type="WormBase" id="B0281.4"/>
    </source>
</evidence>
<dbReference type="RefSeq" id="NP_494229.2">
    <property type="nucleotide sequence ID" value="NM_061828.4"/>
</dbReference>
<dbReference type="CTD" id="181898"/>
<dbReference type="SMR" id="O16611"/>
<gene>
    <name evidence="1 3" type="ORF">B0281.4</name>
    <name evidence="1" type="ORF">CELE_B0281.4</name>
</gene>
<dbReference type="AGR" id="WB:WBGene00015111"/>
<keyword evidence="1" id="KW-0282">Flagellum</keyword>
<evidence type="ECO:0000313" key="2">
    <source>
        <dbReference type="Proteomes" id="UP000001940"/>
    </source>
</evidence>
<evidence type="ECO:0000313" key="1">
    <source>
        <dbReference type="EMBL" id="CCD61635.1"/>
    </source>
</evidence>
<dbReference type="EMBL" id="BX284602">
    <property type="protein sequence ID" value="CCD61635.1"/>
    <property type="molecule type" value="Genomic_DNA"/>
</dbReference>
<keyword evidence="2" id="KW-1185">Reference proteome</keyword>
<protein>
    <submittedName>
        <fullName evidence="1">Cilia- and flagella-associated protein 299</fullName>
    </submittedName>
</protein>
<dbReference type="Proteomes" id="UP000001940">
    <property type="component" value="Chromosome II"/>
</dbReference>
<dbReference type="KEGG" id="cel:CELE_B0281.4"/>
<proteinExistence type="predicted"/>
<dbReference type="PaxDb" id="6239-B0281.4"/>